<evidence type="ECO:0000259" key="3">
    <source>
        <dbReference type="Pfam" id="PF25973"/>
    </source>
</evidence>
<dbReference type="Gene3D" id="2.40.30.170">
    <property type="match status" value="1"/>
</dbReference>
<sequence length="382" mass="41840">MLKITNTLVGCVLLTACQQAETSPTIPDFQVKGDTVLVDTSSGLYKKLTTEAISQSDNFQHFNTVGVVEIPPSQEAAIGPFFQGIVQRIYVQLGQQVKAGDPLFSLRAPAFIALQRAYLEAKSEFATATKHYKRQQLMLAKELIAQRSFEEANLSYELARVNLEQHIAELKSYQVDVTKLVLGQPYIIRAPIAGEVIEQKLSHGALLTEDLASLIRIASLKKVWITAQIKEQDIPTIARLKESSISLAPGYAAALGFPADSELPLLLEYVQPELASENRSASLLLACDNNLGLLKPGMFVPLIFSMPKPHALAVPETALQQGDEQTYVYVEGREKGTFIKRSIQLGAKLAAEGTSFTARYTIAAGLDTGERVLTKGGFYFHK</sequence>
<evidence type="ECO:0000313" key="4">
    <source>
        <dbReference type="EMBL" id="MBP3943982.1"/>
    </source>
</evidence>
<gene>
    <name evidence="4" type="ORF">J5U18_10495</name>
</gene>
<evidence type="ECO:0000313" key="5">
    <source>
        <dbReference type="Proteomes" id="UP000679691"/>
    </source>
</evidence>
<dbReference type="NCBIfam" id="TIGR01730">
    <property type="entry name" value="RND_mfp"/>
    <property type="match status" value="1"/>
</dbReference>
<feature type="domain" description="CzcB-like barrel-sandwich hybrid" evidence="3">
    <location>
        <begin position="76"/>
        <end position="214"/>
    </location>
</feature>
<dbReference type="Gene3D" id="1.10.287.470">
    <property type="entry name" value="Helix hairpin bin"/>
    <property type="match status" value="1"/>
</dbReference>
<dbReference type="InterPro" id="IPR006143">
    <property type="entry name" value="RND_pump_MFP"/>
</dbReference>
<dbReference type="InterPro" id="IPR058647">
    <property type="entry name" value="BSH_CzcB-like"/>
</dbReference>
<keyword evidence="5" id="KW-1185">Reference proteome</keyword>
<dbReference type="GO" id="GO:0016020">
    <property type="term" value="C:membrane"/>
    <property type="evidence" value="ECO:0007669"/>
    <property type="project" value="InterPro"/>
</dbReference>
<dbReference type="InterPro" id="IPR051909">
    <property type="entry name" value="MFP_Cation_Efflux"/>
</dbReference>
<dbReference type="PANTHER" id="PTHR30097">
    <property type="entry name" value="CATION EFFLUX SYSTEM PROTEIN CUSB"/>
    <property type="match status" value="1"/>
</dbReference>
<dbReference type="AlphaFoldDB" id="A0A8T4HAE7"/>
<dbReference type="Gene3D" id="2.40.50.100">
    <property type="match status" value="1"/>
</dbReference>
<dbReference type="Gene3D" id="2.40.420.20">
    <property type="match status" value="1"/>
</dbReference>
<evidence type="ECO:0000256" key="2">
    <source>
        <dbReference type="ARBA" id="ARBA00022448"/>
    </source>
</evidence>
<proteinExistence type="inferred from homology"/>
<dbReference type="Proteomes" id="UP000679691">
    <property type="component" value="Unassembled WGS sequence"/>
</dbReference>
<dbReference type="RefSeq" id="WP_353547489.1">
    <property type="nucleotide sequence ID" value="NZ_JAGKSB010000012.1"/>
</dbReference>
<evidence type="ECO:0000256" key="1">
    <source>
        <dbReference type="ARBA" id="ARBA00009477"/>
    </source>
</evidence>
<dbReference type="Pfam" id="PF25973">
    <property type="entry name" value="BSH_CzcB"/>
    <property type="match status" value="1"/>
</dbReference>
<comment type="similarity">
    <text evidence="1">Belongs to the membrane fusion protein (MFP) (TC 8.A.1) family.</text>
</comment>
<accession>A0A8T4HAE7</accession>
<organism evidence="4 5">
    <name type="scientific">Rhinopithecimicrobium faecis</name>
    <dbReference type="NCBI Taxonomy" id="2820698"/>
    <lineage>
        <taxon>Bacteria</taxon>
        <taxon>Pseudomonadati</taxon>
        <taxon>Bacteroidota</taxon>
        <taxon>Sphingobacteriia</taxon>
        <taxon>Sphingobacteriales</taxon>
        <taxon>Sphingobacteriaceae</taxon>
        <taxon>Rhinopithecimicrobium</taxon>
    </lineage>
</organism>
<dbReference type="EMBL" id="JAGKSB010000012">
    <property type="protein sequence ID" value="MBP3943982.1"/>
    <property type="molecule type" value="Genomic_DNA"/>
</dbReference>
<reference evidence="4" key="1">
    <citation type="submission" date="2021-03" db="EMBL/GenBank/DDBJ databases">
        <authorList>
            <person name="Lu T."/>
            <person name="Wang Q."/>
            <person name="Han X."/>
        </authorList>
    </citation>
    <scope>NUCLEOTIDE SEQUENCE</scope>
    <source>
        <strain evidence="4">WQ 2009</strain>
    </source>
</reference>
<name>A0A8T4HAE7_9SPHI</name>
<dbReference type="PROSITE" id="PS51257">
    <property type="entry name" value="PROKAR_LIPOPROTEIN"/>
    <property type="match status" value="1"/>
</dbReference>
<dbReference type="SUPFAM" id="SSF111369">
    <property type="entry name" value="HlyD-like secretion proteins"/>
    <property type="match status" value="1"/>
</dbReference>
<dbReference type="PANTHER" id="PTHR30097:SF16">
    <property type="entry name" value="CATION EFFLUX SYSTEM (CZCB-LIKE)"/>
    <property type="match status" value="1"/>
</dbReference>
<dbReference type="GO" id="GO:0022857">
    <property type="term" value="F:transmembrane transporter activity"/>
    <property type="evidence" value="ECO:0007669"/>
    <property type="project" value="InterPro"/>
</dbReference>
<keyword evidence="2" id="KW-0813">Transport</keyword>
<protein>
    <submittedName>
        <fullName evidence="4">Efflux RND transporter periplasmic adaptor subunit</fullName>
    </submittedName>
</protein>
<comment type="caution">
    <text evidence="4">The sequence shown here is derived from an EMBL/GenBank/DDBJ whole genome shotgun (WGS) entry which is preliminary data.</text>
</comment>